<dbReference type="EMBL" id="JASGXD010000008">
    <property type="protein sequence ID" value="KAK6003851.1"/>
    <property type="molecule type" value="Genomic_DNA"/>
</dbReference>
<accession>A0ABR0TIE9</accession>
<dbReference type="HAMAP" id="MF_03057">
    <property type="entry name" value="SDHAF2"/>
    <property type="match status" value="1"/>
</dbReference>
<evidence type="ECO:0000256" key="3">
    <source>
        <dbReference type="HAMAP-Rule" id="MF_03057"/>
    </source>
</evidence>
<gene>
    <name evidence="5" type="ORF">QM012_008701</name>
</gene>
<dbReference type="PANTHER" id="PTHR12469:SF2">
    <property type="entry name" value="SUCCINATE DEHYDROGENASE ASSEMBLY FACTOR 2, MITOCHONDRIAL"/>
    <property type="match status" value="1"/>
</dbReference>
<comment type="subcellular location">
    <subcellularLocation>
        <location evidence="3">Mitochondrion matrix</location>
    </subcellularLocation>
</comment>
<comment type="similarity">
    <text evidence="3">Belongs to the SDHAF2 family.</text>
</comment>
<feature type="compositionally biased region" description="Basic and acidic residues" evidence="4">
    <location>
        <begin position="127"/>
        <end position="137"/>
    </location>
</feature>
<comment type="caution">
    <text evidence="5">The sequence shown here is derived from an EMBL/GenBank/DDBJ whole genome shotgun (WGS) entry which is preliminary data.</text>
</comment>
<evidence type="ECO:0000256" key="4">
    <source>
        <dbReference type="SAM" id="MobiDB-lite"/>
    </source>
</evidence>
<evidence type="ECO:0000313" key="6">
    <source>
        <dbReference type="Proteomes" id="UP001341245"/>
    </source>
</evidence>
<dbReference type="Proteomes" id="UP001341245">
    <property type="component" value="Unassembled WGS sequence"/>
</dbReference>
<dbReference type="InterPro" id="IPR005631">
    <property type="entry name" value="SDH"/>
</dbReference>
<feature type="compositionally biased region" description="Basic and acidic residues" evidence="4">
    <location>
        <begin position="1"/>
        <end position="11"/>
    </location>
</feature>
<dbReference type="Pfam" id="PF03937">
    <property type="entry name" value="Sdh5"/>
    <property type="match status" value="1"/>
</dbReference>
<dbReference type="SUPFAM" id="SSF109910">
    <property type="entry name" value="YgfY-like"/>
    <property type="match status" value="1"/>
</dbReference>
<evidence type="ECO:0000256" key="2">
    <source>
        <dbReference type="ARBA" id="ARBA00023186"/>
    </source>
</evidence>
<name>A0ABR0TIE9_AURPU</name>
<dbReference type="InterPro" id="IPR036714">
    <property type="entry name" value="SDH_sf"/>
</dbReference>
<evidence type="ECO:0000313" key="5">
    <source>
        <dbReference type="EMBL" id="KAK6003851.1"/>
    </source>
</evidence>
<feature type="region of interest" description="Disordered" evidence="4">
    <location>
        <begin position="311"/>
        <end position="346"/>
    </location>
</feature>
<feature type="compositionally biased region" description="Basic and acidic residues" evidence="4">
    <location>
        <begin position="311"/>
        <end position="329"/>
    </location>
</feature>
<sequence>MTSAFRARDLESEAQDPGPKQQRALFTLFDFDLTLLTHQTHKMSSARLVLRSVRAAPRVVRPFSSATTRFSAARPNDTVEEYRKHQMEKPLNPHLTNTTSTIANEMPSIGKDNVPPELITKVDPDFTAKDSVPENTERMTGGTQSGTPESGVNADLEVGELEGGSFRVEPLRRTGEDTNTTRARLLYQSRKRGTLESDLLMSTFADRYLETMTPKQLQQYDLFLDENDWDIYYWATQEPTPTTMEYAEGGGPEQATPAAQGKPAKDEHVRPPGTGEWAQTVGLFKPAYRPVPQRWKNSEILAMLRQHVKDRSAGGVLEGDRSGEAEPDSKSGQGMAFMPELKNLDK</sequence>
<comment type="function">
    <text evidence="3">Plays an essential role in the assembly of succinate dehydrogenase (SDH), an enzyme complex (also referred to as respiratory complex II) that is a component of both the tricarboxylic acid (TCA) cycle and the mitochondrial electron transport chain, and which couples the oxidation of succinate to fumarate with the reduction of ubiquinone (coenzyme Q) to ubiquinol. Required for flavinylation (covalent attachment of FAD) of the flavoprotein subunit of the SDH catalytic dimer.</text>
</comment>
<feature type="region of interest" description="Disordered" evidence="4">
    <location>
        <begin position="247"/>
        <end position="276"/>
    </location>
</feature>
<reference evidence="5 6" key="1">
    <citation type="submission" date="2023-11" db="EMBL/GenBank/DDBJ databases">
        <title>Draft genome sequence and annotation of the polyextremotolerant black yeast-like fungus Aureobasidium pullulans NRRL 62042.</title>
        <authorList>
            <person name="Dielentheis-Frenken M.R.E."/>
            <person name="Wibberg D."/>
            <person name="Blank L.M."/>
            <person name="Tiso T."/>
        </authorList>
    </citation>
    <scope>NUCLEOTIDE SEQUENCE [LARGE SCALE GENOMIC DNA]</scope>
    <source>
        <strain evidence="5 6">NRRL 62042</strain>
    </source>
</reference>
<keyword evidence="2 3" id="KW-0143">Chaperone</keyword>
<dbReference type="Gene3D" id="1.10.150.250">
    <property type="entry name" value="Flavinator of succinate dehydrogenase"/>
    <property type="match status" value="1"/>
</dbReference>
<proteinExistence type="inferred from homology"/>
<keyword evidence="6" id="KW-1185">Reference proteome</keyword>
<comment type="subunit">
    <text evidence="3">Interacts with the flavoprotein subunit within the SDH catalytic dimer.</text>
</comment>
<evidence type="ECO:0000256" key="1">
    <source>
        <dbReference type="ARBA" id="ARBA00023128"/>
    </source>
</evidence>
<feature type="compositionally biased region" description="Polar residues" evidence="4">
    <location>
        <begin position="141"/>
        <end position="150"/>
    </location>
</feature>
<dbReference type="InterPro" id="IPR028882">
    <property type="entry name" value="SDHAF2"/>
</dbReference>
<organism evidence="5 6">
    <name type="scientific">Aureobasidium pullulans</name>
    <name type="common">Black yeast</name>
    <name type="synonym">Pullularia pullulans</name>
    <dbReference type="NCBI Taxonomy" id="5580"/>
    <lineage>
        <taxon>Eukaryota</taxon>
        <taxon>Fungi</taxon>
        <taxon>Dikarya</taxon>
        <taxon>Ascomycota</taxon>
        <taxon>Pezizomycotina</taxon>
        <taxon>Dothideomycetes</taxon>
        <taxon>Dothideomycetidae</taxon>
        <taxon>Dothideales</taxon>
        <taxon>Saccotheciaceae</taxon>
        <taxon>Aureobasidium</taxon>
    </lineage>
</organism>
<protein>
    <recommendedName>
        <fullName evidence="3">Succinate dehydrogenase assembly factor 2, mitochondrial</fullName>
        <shortName evidence="3">SDH assembly factor 2</shortName>
        <shortName evidence="3">SDHAF2</shortName>
    </recommendedName>
</protein>
<feature type="region of interest" description="Disordered" evidence="4">
    <location>
        <begin position="127"/>
        <end position="153"/>
    </location>
</feature>
<feature type="region of interest" description="Disordered" evidence="4">
    <location>
        <begin position="1"/>
        <end position="21"/>
    </location>
</feature>
<dbReference type="PANTHER" id="PTHR12469">
    <property type="entry name" value="PROTEIN EMI5 HOMOLOG, MITOCHONDRIAL"/>
    <property type="match status" value="1"/>
</dbReference>
<keyword evidence="1 3" id="KW-0496">Mitochondrion</keyword>